<reference evidence="1" key="2">
    <citation type="submission" date="2018-05" db="EMBL/GenBank/DDBJ databases">
        <title>OmerRS3 (Oryza meridionalis Reference Sequence Version 3).</title>
        <authorList>
            <person name="Zhang J."/>
            <person name="Kudrna D."/>
            <person name="Lee S."/>
            <person name="Talag J."/>
            <person name="Welchert J."/>
            <person name="Wing R.A."/>
        </authorList>
    </citation>
    <scope>NUCLEOTIDE SEQUENCE [LARGE SCALE GENOMIC DNA]</scope>
    <source>
        <strain evidence="1">cv. OR44</strain>
    </source>
</reference>
<dbReference type="SUPFAM" id="SSF48371">
    <property type="entry name" value="ARM repeat"/>
    <property type="match status" value="1"/>
</dbReference>
<dbReference type="Proteomes" id="UP000008021">
    <property type="component" value="Chromosome 11"/>
</dbReference>
<dbReference type="STRING" id="40149.A0A0E0F2S0"/>
<keyword evidence="2" id="KW-1185">Reference proteome</keyword>
<organism evidence="1">
    <name type="scientific">Oryza meridionalis</name>
    <dbReference type="NCBI Taxonomy" id="40149"/>
    <lineage>
        <taxon>Eukaryota</taxon>
        <taxon>Viridiplantae</taxon>
        <taxon>Streptophyta</taxon>
        <taxon>Embryophyta</taxon>
        <taxon>Tracheophyta</taxon>
        <taxon>Spermatophyta</taxon>
        <taxon>Magnoliopsida</taxon>
        <taxon>Liliopsida</taxon>
        <taxon>Poales</taxon>
        <taxon>Poaceae</taxon>
        <taxon>BOP clade</taxon>
        <taxon>Oryzoideae</taxon>
        <taxon>Oryzeae</taxon>
        <taxon>Oryzinae</taxon>
        <taxon>Oryza</taxon>
    </lineage>
</organism>
<dbReference type="EnsemblPlants" id="OMERI11G03450.1">
    <property type="protein sequence ID" value="OMERI11G03450.1"/>
    <property type="gene ID" value="OMERI11G03450"/>
</dbReference>
<proteinExistence type="predicted"/>
<evidence type="ECO:0000313" key="1">
    <source>
        <dbReference type="EnsemblPlants" id="OMERI11G03450.1"/>
    </source>
</evidence>
<accession>A0A0E0F2S0</accession>
<name>A0A0E0F2S0_9ORYZ</name>
<dbReference type="InterPro" id="IPR016024">
    <property type="entry name" value="ARM-type_fold"/>
</dbReference>
<dbReference type="HOGENOM" id="CLU_2403323_0_0_1"/>
<protein>
    <submittedName>
        <fullName evidence="1">Uncharacterized protein</fullName>
    </submittedName>
</protein>
<dbReference type="InterPro" id="IPR011989">
    <property type="entry name" value="ARM-like"/>
</dbReference>
<evidence type="ECO:0000313" key="2">
    <source>
        <dbReference type="Proteomes" id="UP000008021"/>
    </source>
</evidence>
<dbReference type="Gene3D" id="1.25.10.10">
    <property type="entry name" value="Leucine-rich Repeat Variant"/>
    <property type="match status" value="1"/>
</dbReference>
<reference evidence="1" key="1">
    <citation type="submission" date="2015-04" db="UniProtKB">
        <authorList>
            <consortium name="EnsemblPlants"/>
        </authorList>
    </citation>
    <scope>IDENTIFICATION</scope>
</reference>
<dbReference type="Gramene" id="OMERI11G03450.1">
    <property type="protein sequence ID" value="OMERI11G03450.1"/>
    <property type="gene ID" value="OMERI11G03450"/>
</dbReference>
<dbReference type="AlphaFoldDB" id="A0A0E0F2S0"/>
<sequence>MKVTSEARELSKHSVFYRALLVDDNAVPWLLCLLSSTTAAMQDNDVASLLNLSKHPAGQMTIMEVGSVGLVVDVINAVAKALYFTLKRNRPET</sequence>